<dbReference type="InterPro" id="IPR000408">
    <property type="entry name" value="Reg_chr_condens"/>
</dbReference>
<dbReference type="PANTHER" id="PTHR45943:SF1">
    <property type="entry name" value="E3 UBIQUITIN-PROTEIN LIGASE MYCBP2"/>
    <property type="match status" value="1"/>
</dbReference>
<evidence type="ECO:0000256" key="3">
    <source>
        <dbReference type="ARBA" id="ARBA00004906"/>
    </source>
</evidence>
<sequence>MCTLAPQMEFFQTCRRPLPCGHPCGGIPSENSCAPCLVEGCQPHYGDGCCPVCADHWASNAVIQSSISHPDLYEIMSQLIHLYDQIKSKALTRLQHDGLFNSSDVTDPSGKYFQDPTGFAMDRYAYYMCSKCQQPYFGGEGRCQESVVEVDPSDLVCPQCSDTTKNKICSIHGAEYVLYKCRYCCSPALFHCFGTTHFCDPCHSNYTTVHNKPASSLPKCPAGNDLAGSNSLALFVRWGWTTLPRGKNSSSAVPCISPASRSELAKFLAGDILRDKFHNLFQWCDEESIKNKKLKNDKRKGKKKSKLKSKEKKNKQRDKSPESTEIRRISVDLYANPSLFTVYAAVRQTVLEQCMNEATHIYHQSISPTTDSDSDEDGEEKSKELAIKLPKIVGLGLCGVFELIRETRIKYPELCVKALRALLDLLQGQYPESMKSEPVDVVSGLFELLMELTCDLGPDPDLPSLACSSLISLVIALGDTSKILTAVSAILMNPRPHLSYHIVVPGILTLLQRSVQAVLLGKSALPDWFSQGIKAAARINKFQVEALVGHHHTNGLNNIPSAVSCDGQYLYILNSSGLFKVGSGYGSTIKGKLFCRCDDNAHPQLCVVDPKSLEVLSSCKMDGKNNGPSALFSDGEYIGQIAAAKDDSFVVRMFDPNKTPMTVVNEIPLKLTRKCLEVLGQSGYDNEINRHPIVTSFDEESACITAGKEFALIRTVGGKVIYTGKSQCLGIKQGGPAQGKWAELPITKSPKITQVVTGHEGLHALMVAEDGSVFFVGTSRRGEDGDTSVSKARRQPKAVKPRKMIRLETRLVVYAACNNGSSAVVTKEGQLFIFGKDTTFCDQSSGLVTDLKKHEVSQVALGKAHVVALSSKGQVFTFGINNKGQCGRDFPSAASKEVMNNVTMADEEEETEADENICPPGKHKWKHDMCMLCSVCGRCTGYGVDCVNQGQADRNPGTACGCGAGDSGCSECGVCRTCAAEAPDMDGDDIDRQILEKSKELLSIDLMLGKNVPAHLEQFFKSLDSPHLRKKLMHLKGNKSKKDLTDQETDYTKTSSLPPTELDVGGADNPAIQIACGQHHTVVLLQSGEVYTFGSNQYGQLGQGDTAVKGCPVLVPLPHPAVQVAAGSHHTVVLLNNGQVYTFGNHQKHALGRAGPDEAGAMSKKALWYAVPGPVPSIGARYGRRATWIGANGDQTFLRIDESLINAHILAASKVFANQKSIGLIPIGEENTALMKCLMISKVDGSCRSLGGAEQEDLSKHAVCLDPVYDVLWSYLPSNHEVSCYNCLASESRALTCDLFEPELAVPVRTGCSTTRSHCALHMLGCLDVLTMAQQANLTVVEETKEKQATSKVYTKDDFTMVNRFESHGGGWGYSGHSIEAVRFMSDTDILLGGFGLFGGRGEYYGRIKLFDLGPDGGDNEGDGELIGETDEVAFECGAREKYAMLFDEPIPIHANSWYVAWARISGPSSDCGSTGQSVVTTDDQEAARISGPSSDCGSTGQSVVTTDDQVIFKFKSSKKSNNGTDVNAGQIPQLLYRLPSRDSPGTPRKVDHSEAAHILSSEFSCSVSPDNFEALQKLLDWSWTSFNTAVLETDGLKGNNLGAALADIQRLVYITRACLRLIKTYVTQIYPNGASSQKAITETMKLAECIGNTQDLLKTILADEVKAASNVKMFLTEPGKREEFLPLKEEILKECHQTFCACFHAFFPTGNLKWHCLCDLLIQLEPVRARYGRRATWIGANGDQTFLRIDESLINAHILAASKVFANQKSIGLIPIGEENTALMKCLMISKVDGSCRSLGGAEQEDLSKHAVCLDPVYDVLWSYLPSNHEVSCYNCLASESRALTCDLFEPELAVPVRTGCSTTRSHCALHMLGCLDVLTMAQQANLTVVEETKEKQATSKVYTKDDFTMVNRFESHGGGWGYSGHSIEAVRFMSDTDILLGGFGLFGGRGEYYGRIKLFDLGPDGGDNEGDGELIGETDEVAFECGAREKYAMLFDEPIPIHANSWYVAWARISGPSSDCGSTGQSVVTTDDQVIFKFKSSKKSNNGTDVNAGQIPQLLYRLPSRDSPGTPRKVDHSEAAHILSSEFSCSVSPDNFEALQKLLDWSWTSFNTAVLETDGLKGNNLGAALADIQRLVYITRACLRLIKTYVTQIYPNGASSQKAITETMKLAECIGNTQDLLKTILADEVKAASNVKMFLTEPGKREEFLPLKEEILKECHQTFCACFHAFFPTGNLKWHCLCDLLIQLEPDMVNVSGYSRLLAAVMEAMCHPTIKLTSIMPINCQPATEEFLRRQSDIMDDNTNSVARMGEVHRFPILVSHMTSRVEALGLLTNHVTFREILDKLLSIVTLPVREALSKETSTYPGILVVNTCSLLATIISELSATSTGLEMDHGTATRPLLVTPNRFTRTSQHAMWNSGNGSPDAITFSVDKPGILVAGVCVYGGDGQYNYELELLDDQGDGINNPSPSQRWNVIESVKGAYGHDDCVNDIAEIKFERPIAIKEGMKYTLRLKNHGSMRTLNGDGGIAKVRCPDGTNFSFQACSLSTNGTNHMRGQIPQILYYSAPQEGENYHQNNKSLAELQARKNAIDMVSAICRVATDVLRRAQYAAEGTAVDVLGSSNIFASLLPLILAYIGPVASQDPRGAVQILGIIQEILPEVAQLNTLSPRYIPAPDVSSENGTTSQHYAIIESDHPYKPASVSNYKVIFPDTVKWMVLEFDPQCGTAQVEDTLQLYIPNIGESDISPTDPSEEGSTSTQNYWPIWKKFHGSSNWPKTAIVIPGNEVVFSLETASDYVKDEKSCFYGFKCVVVGYEWNFTPEESIIQLERELSYLGGMCAASLIKKDVALPPVTVEEIDEDMEYIEEGSQLIFGAHSELLGKGFALSHPPTIMQALEGNLPFCWQSNERSFLKDFVACNPGTSGGRLARWLQPDSYLDPSQCELMYSKEDLRCGWPALITVLTKDQYGQLVHVPNLKVNVKAVPIDQGVSGDERRLRRLSRPDEGDKIFGGHPPPPQDIPYEATVREKKDIFHAISMMKAYENYSFEELRFAAPAVPRPSENMLVRCNSDGTYVANWTPSNIGLYNIHVNIDDFDTGEIYKLEVKDPPQGVTPPTQTEKKPHQPNKMRKFAAKFSAGLRIRVNPSLQSEYIGVILPEGIISFVDEIHNDDGVWLRLSQASINEWCKEGHVEGWALQYNQHLGKTLLVPVEEPKPLMEEIIKETIRKNLHDVVKPEVTPKRGPGEYQVVKCGPSGHNIRCRPHLKATPIGMLIHGEKITVIEDVTNEDGRWVRLDPDIVEQYCQNKQGEAWVLVSGRDSTVYLKHESDLVDVASSKQSDPFAFNSLPPAFSKGFDFSSQASFVFGSPPSGSVIPSFGNPSIPQFGGGFGSSFESTPMHRDLSKVSTMPGNLSASPGFLSPSRMDISAQTASPASTTRSPASGSPKSSRREVTHPLPAELQGVSVKELVKALGESRANGNGPTPVPSPPGTPKKSGSRSSSPHLAITEKQGSPRTGSPVGRLSPRQTRAVSLTDSPSYNSIKDDLFSTPPDSPINATSKRMTLKKDISGDRPTHSPPTSPSIKHKQMDVNKIVPPSGQGILSPARRDSFGGAVSPVRSTSPQRRASSPLLSSQSRASPVNAGSRASPLSANARSSPVNAGARASPGTGGSPIPAFSIGSSSPKEESRMSPKSMRKDRGRTLRSKRSDSPSSRESIPIIRSRSASTSVIYDKKEPVKEALSPSVAECLRAVFAAFLWHEGIVHDAMACASFLKFHPDLQKEMSKFANRAKPEKVRVRHATDSSKDINRKKENININESRVRFKLEPRFVRSDSEKSDKSDKSDKDEQVKGAEKVEIQRTMSDGRKIIEARQKKVMRHKSDGNVGPFKEGIEADKDSPLPPTLHHLVYFWEEMSSGVLKVIDQKQVNPSPAVMLKAKKSEKREKEKEKDKKVSRKKKDEIKHIWRGNAMGDMMIGALGGRDGPDRGETQCELCGGMFPHPVTYHMRQAHPGCGRHAGGKGYNSSGIFCGGWAGNCGEGGLGGSSWYLICEKCREKCLKEKRHSQREKDKAKKQKKKSSQIRQQAVLYTQESHAVLKSNAMFLLDLASASGLTLPTQSKKIPQRNSDLLLPSVSEEYGMELNPFPPVPFQFLVLQGGQNADSAFAEEVYIDADERVFVRSGSMSIKERHPSYRPRLPTEPRHSPLARSGSLGQDSRSHISSHISPPSPRDFNVENANHETKQIPKSAGTSPDSSDELFGKSRPFQRSLSEIGTEDNKDQDNDKKLVSGRRRNNSGGVGDGGMSLLKHPSAAMEKLLHTVDRRCPEDDERALQRPVMSFIIQRHDLEGLQLAMKQALRKAACRVFAMQALNWLLRSITQTVCLHDLLWFFVSSLMPSGGEEEEQEEEEEDKDKEKKKKEAPKKDHEDVPLCDHPLSDITIAGSAVDPLPEVFHTLLQTIADAMMFLPWGSALQQMAVRCWCLKFQSSDHQFLHECHVFSNISRILSKSEEEREENGTEHSQSSVKLSQLKDLTPSSDISVSSRQAMIASLTDNSTETFWESGDEDRNRSKFLTIKCHVKASARILYVHIDNARDLGSKVGSVSFLVGPSQDELTKVHQVDVEARYVGWLSCQFSHPHIRVIQLEMKGPDHSLRVRQIKILGEMEGQEICVPVKKSAVDMQQENCESETLRVFRMLTSQVFGKLITPDGVAGKMKFVEGAGLDSLDGDHDLKEHMVGILFSRSKLSHLQRQVCSHIVQGIRKESTKIREEWEASLINPNHITQTSDQDVYCFELLSMVLALSGSSVGRAYLAQQYPLLQDLFSLLHTGTPRVQRQVISVLRRVLQDVKPQTLSNILSVPALPPVEYSIVSLASRDETASFDPEQPGLLDVLLSCISKALTVQTKIKISGPQKAMTAVKLEDFLGSTASKSRWWLRGKINESLANNVITLIQDMASGQLSETWAPVTKAAIAEAILNLTKLGEKYRDPQVCLKTPTLWLCLASLCVLDKDHVERLTSGQWVSGPNGQHGQPRPTCDNHDDGETQAIILCSDCGNLCADCDRFLHLPRNKRSHQRQVFKEEEEAIKVDLHEGCGRTKLFWVMALADSKALKAMVEFREGKSTAATSGPGRCRFCGTTGKTGVLAIGNVCSDPDCQEHAQNACQKVLACGHQCGGIVNEEECLPCLHNCPPYQGKLKQDADDMCMICFTEALSAAPAIQLHCKHVFHLHCSRNILEKGWVGPRITFGFSLCPICKNPIDHSVLKELLKPIRDLFSDVKRKALMRLEYEGLHKAEAITTPGARFYKDPAGFAMDRYAYYVCYKCKKAYNGGEARCDDQIGVAEDYDPRELVCGGCSDVSRAQMCPKHGTDFLEYKCRYCCSVAVFFCFGTTHFCNACHDDFQRVTSIAKTELPHCPAGPRGKQLEGEECPLHVQHPPTGEEFALGCGVCRNAHTF</sequence>
<keyword evidence="8" id="KW-0677">Repeat</keyword>
<dbReference type="Pfam" id="PF13540">
    <property type="entry name" value="RCC1_2"/>
    <property type="match status" value="1"/>
</dbReference>
<dbReference type="InterPro" id="IPR014756">
    <property type="entry name" value="Ig_E-set"/>
</dbReference>
<reference evidence="14" key="1">
    <citation type="journal article" date="2012" name="Nature">
        <title>The oyster genome reveals stress adaptation and complexity of shell formation.</title>
        <authorList>
            <person name="Zhang G."/>
            <person name="Fang X."/>
            <person name="Guo X."/>
            <person name="Li L."/>
            <person name="Luo R."/>
            <person name="Xu F."/>
            <person name="Yang P."/>
            <person name="Zhang L."/>
            <person name="Wang X."/>
            <person name="Qi H."/>
            <person name="Xiong Z."/>
            <person name="Que H."/>
            <person name="Xie Y."/>
            <person name="Holland P.W."/>
            <person name="Paps J."/>
            <person name="Zhu Y."/>
            <person name="Wu F."/>
            <person name="Chen Y."/>
            <person name="Wang J."/>
            <person name="Peng C."/>
            <person name="Meng J."/>
            <person name="Yang L."/>
            <person name="Liu J."/>
            <person name="Wen B."/>
            <person name="Zhang N."/>
            <person name="Huang Z."/>
            <person name="Zhu Q."/>
            <person name="Feng Y."/>
            <person name="Mount A."/>
            <person name="Hedgecock D."/>
            <person name="Xu Z."/>
            <person name="Liu Y."/>
            <person name="Domazet-Loso T."/>
            <person name="Du Y."/>
            <person name="Sun X."/>
            <person name="Zhang S."/>
            <person name="Liu B."/>
            <person name="Cheng P."/>
            <person name="Jiang X."/>
            <person name="Li J."/>
            <person name="Fan D."/>
            <person name="Wang W."/>
            <person name="Fu W."/>
            <person name="Wang T."/>
            <person name="Wang B."/>
            <person name="Zhang J."/>
            <person name="Peng Z."/>
            <person name="Li Y."/>
            <person name="Li N."/>
            <person name="Wang J."/>
            <person name="Chen M."/>
            <person name="He Y."/>
            <person name="Tan F."/>
            <person name="Song X."/>
            <person name="Zheng Q."/>
            <person name="Huang R."/>
            <person name="Yang H."/>
            <person name="Du X."/>
            <person name="Chen L."/>
            <person name="Yang M."/>
            <person name="Gaffney P.M."/>
            <person name="Wang S."/>
            <person name="Luo L."/>
            <person name="She Z."/>
            <person name="Ming Y."/>
            <person name="Huang W."/>
            <person name="Zhang S."/>
            <person name="Huang B."/>
            <person name="Zhang Y."/>
            <person name="Qu T."/>
            <person name="Ni P."/>
            <person name="Miao G."/>
            <person name="Wang J."/>
            <person name="Wang Q."/>
            <person name="Steinberg C.E."/>
            <person name="Wang H."/>
            <person name="Li N."/>
            <person name="Qian L."/>
            <person name="Zhang G."/>
            <person name="Li Y."/>
            <person name="Yang H."/>
            <person name="Liu X."/>
            <person name="Wang J."/>
            <person name="Yin Y."/>
            <person name="Wang J."/>
        </authorList>
    </citation>
    <scope>NUCLEOTIDE SEQUENCE [LARGE SCALE GENOMIC DNA]</scope>
    <source>
        <strain evidence="14">05x7-T-G4-1.051#20</strain>
    </source>
</reference>
<feature type="region of interest" description="Disordered" evidence="13">
    <location>
        <begin position="1036"/>
        <end position="1062"/>
    </location>
</feature>
<dbReference type="CDD" id="cd16463">
    <property type="entry name" value="RING-H2_PHR"/>
    <property type="match status" value="1"/>
</dbReference>
<dbReference type="FunFam" id="2.60.120.820:FF:000002">
    <property type="entry name" value="E3 ubiquitin-protein ligase MYCBP2 isoform X1"/>
    <property type="match status" value="1"/>
</dbReference>
<dbReference type="HOGENOM" id="CLU_000063_0_0_1"/>
<evidence type="ECO:0000256" key="5">
    <source>
        <dbReference type="ARBA" id="ARBA00012249"/>
    </source>
</evidence>
<accession>K1RDA4</accession>
<evidence type="ECO:0000313" key="14">
    <source>
        <dbReference type="EMBL" id="EKC41654.1"/>
    </source>
</evidence>
<protein>
    <recommendedName>
        <fullName evidence="5">RCR-type E3 ubiquitin transferase</fullName>
        <ecNumber evidence="5">2.3.2.33</ecNumber>
    </recommendedName>
</protein>
<dbReference type="Gene3D" id="2.130.10.30">
    <property type="entry name" value="Regulator of chromosome condensation 1/beta-lactamase-inhibitor protein II"/>
    <property type="match status" value="2"/>
</dbReference>
<feature type="compositionally biased region" description="Polar residues" evidence="13">
    <location>
        <begin position="3523"/>
        <end position="3539"/>
    </location>
</feature>
<dbReference type="SUPFAM" id="SSF81296">
    <property type="entry name" value="E set domains"/>
    <property type="match status" value="1"/>
</dbReference>
<dbReference type="SUPFAM" id="SSF49785">
    <property type="entry name" value="Galactose-binding domain-like"/>
    <property type="match status" value="1"/>
</dbReference>
<evidence type="ECO:0000256" key="1">
    <source>
        <dbReference type="ARBA" id="ARBA00000333"/>
    </source>
</evidence>
<comment type="similarity">
    <text evidence="4">Belongs to the RING-Cys relay (RCR) family.</text>
</comment>
<proteinExistence type="inferred from homology"/>
<keyword evidence="6" id="KW-0808">Transferase</keyword>
<dbReference type="PROSITE" id="PS50012">
    <property type="entry name" value="RCC1_3"/>
    <property type="match status" value="1"/>
</dbReference>
<dbReference type="GO" id="GO:0007411">
    <property type="term" value="P:axon guidance"/>
    <property type="evidence" value="ECO:0007669"/>
    <property type="project" value="TreeGrafter"/>
</dbReference>
<dbReference type="PROSITE" id="PS50089">
    <property type="entry name" value="ZF_RING_2"/>
    <property type="match status" value="1"/>
</dbReference>
<dbReference type="PRINTS" id="PR00633">
    <property type="entry name" value="RCCNDNSATION"/>
</dbReference>
<dbReference type="EC" id="2.3.2.33" evidence="5"/>
<feature type="compositionally biased region" description="Basic and acidic residues" evidence="13">
    <location>
        <begin position="3681"/>
        <end position="3706"/>
    </location>
</feature>
<comment type="pathway">
    <text evidence="3">Protein modification; protein ubiquitination.</text>
</comment>
<dbReference type="GO" id="GO:0030424">
    <property type="term" value="C:axon"/>
    <property type="evidence" value="ECO:0007669"/>
    <property type="project" value="UniProtKB-SubCell"/>
</dbReference>
<feature type="region of interest" description="Disordered" evidence="13">
    <location>
        <begin position="4394"/>
        <end position="4425"/>
    </location>
</feature>
<dbReference type="InterPro" id="IPR008979">
    <property type="entry name" value="Galactose-bd-like_sf"/>
</dbReference>
<gene>
    <name evidence="14" type="ORF">CGI_10015738</name>
</gene>
<evidence type="ECO:0000256" key="7">
    <source>
        <dbReference type="ARBA" id="ARBA00022723"/>
    </source>
</evidence>
<dbReference type="Pfam" id="PF08005">
    <property type="entry name" value="PHR"/>
    <property type="match status" value="4"/>
</dbReference>
<comment type="catalytic activity">
    <reaction evidence="1">
        <text>[E2 ubiquitin-conjugating enzyme]-S-ubiquitinyl-L-cysteine + [acceptor protein]-L-threonine = [E2 ubiquitin-conjugating enzyme]-L-cysteine + [acceptor protein]-3-O-ubiquitinyl-L-threonine.</text>
        <dbReference type="EC" id="2.3.2.33"/>
    </reaction>
</comment>
<feature type="compositionally biased region" description="Low complexity" evidence="13">
    <location>
        <begin position="3707"/>
        <end position="3716"/>
    </location>
</feature>
<name>K1RDA4_MAGGI</name>
<dbReference type="Gene3D" id="2.60.120.260">
    <property type="entry name" value="Galactose-binding domain-like"/>
    <property type="match status" value="1"/>
</dbReference>
<dbReference type="PROSITE" id="PS51284">
    <property type="entry name" value="DOC"/>
    <property type="match status" value="1"/>
</dbReference>
<dbReference type="PROSITE" id="PS00626">
    <property type="entry name" value="RCC1_2"/>
    <property type="match status" value="2"/>
</dbReference>
<feature type="region of interest" description="Disordered" evidence="13">
    <location>
        <begin position="4182"/>
        <end position="4300"/>
    </location>
</feature>
<dbReference type="InterPro" id="IPR001841">
    <property type="entry name" value="Znf_RING"/>
</dbReference>
<dbReference type="EMBL" id="JH817742">
    <property type="protein sequence ID" value="EKC41654.1"/>
    <property type="molecule type" value="Genomic_DNA"/>
</dbReference>
<dbReference type="InterPro" id="IPR004939">
    <property type="entry name" value="APC_su10/DOC_dom"/>
</dbReference>
<feature type="compositionally biased region" description="Polar residues" evidence="13">
    <location>
        <begin position="3645"/>
        <end position="3656"/>
    </location>
</feature>
<evidence type="ECO:0000256" key="6">
    <source>
        <dbReference type="ARBA" id="ARBA00022679"/>
    </source>
</evidence>
<evidence type="ECO:0000256" key="10">
    <source>
        <dbReference type="ARBA" id="ARBA00022786"/>
    </source>
</evidence>
<keyword evidence="12" id="KW-0966">Cell projection</keyword>
<feature type="region of interest" description="Disordered" evidence="13">
    <location>
        <begin position="3387"/>
        <end position="3716"/>
    </location>
</feature>
<feature type="compositionally biased region" description="Low complexity" evidence="13">
    <location>
        <begin position="3491"/>
        <end position="3501"/>
    </location>
</feature>
<feature type="compositionally biased region" description="Basic and acidic residues" evidence="13">
    <location>
        <begin position="3562"/>
        <end position="3572"/>
    </location>
</feature>
<feature type="compositionally biased region" description="Basic and acidic residues" evidence="13">
    <location>
        <begin position="4416"/>
        <end position="4425"/>
    </location>
</feature>
<feature type="region of interest" description="Disordered" evidence="13">
    <location>
        <begin position="3787"/>
        <end position="3810"/>
    </location>
</feature>
<dbReference type="InterPro" id="IPR012983">
    <property type="entry name" value="PHR"/>
</dbReference>
<dbReference type="FunCoup" id="K1RDA4">
    <property type="interactions" value="1575"/>
</dbReference>
<feature type="compositionally biased region" description="Low complexity" evidence="13">
    <location>
        <begin position="3426"/>
        <end position="3444"/>
    </location>
</feature>
<dbReference type="GO" id="GO:0005886">
    <property type="term" value="C:plasma membrane"/>
    <property type="evidence" value="ECO:0007669"/>
    <property type="project" value="TreeGrafter"/>
</dbReference>
<keyword evidence="9" id="KW-0863">Zinc-finger</keyword>
<feature type="compositionally biased region" description="Polar residues" evidence="13">
    <location>
        <begin position="3403"/>
        <end position="3413"/>
    </location>
</feature>
<dbReference type="GO" id="GO:0061630">
    <property type="term" value="F:ubiquitin protein ligase activity"/>
    <property type="evidence" value="ECO:0007669"/>
    <property type="project" value="UniProtKB-EC"/>
</dbReference>
<feature type="region of interest" description="Disordered" evidence="13">
    <location>
        <begin position="3871"/>
        <end position="3893"/>
    </location>
</feature>
<feature type="compositionally biased region" description="Acidic residues" evidence="13">
    <location>
        <begin position="4394"/>
        <end position="4406"/>
    </location>
</feature>
<keyword evidence="10" id="KW-0833">Ubl conjugation pathway</keyword>
<dbReference type="SUPFAM" id="SSF57850">
    <property type="entry name" value="RING/U-box"/>
    <property type="match status" value="1"/>
</dbReference>
<dbReference type="SMART" id="SM00184">
    <property type="entry name" value="RING"/>
    <property type="match status" value="1"/>
</dbReference>
<feature type="compositionally biased region" description="Basic and acidic residues" evidence="13">
    <location>
        <begin position="4182"/>
        <end position="4198"/>
    </location>
</feature>
<dbReference type="FunFam" id="3.30.40.10:FF:000078">
    <property type="entry name" value="E3 ubiquitin-protein ligase MYCBP2 isoform X1"/>
    <property type="match status" value="1"/>
</dbReference>
<feature type="region of interest" description="Disordered" evidence="13">
    <location>
        <begin position="294"/>
        <end position="324"/>
    </location>
</feature>
<dbReference type="GO" id="GO:0008582">
    <property type="term" value="P:regulation of synaptic assembly at neuromuscular junction"/>
    <property type="evidence" value="ECO:0007669"/>
    <property type="project" value="TreeGrafter"/>
</dbReference>
<dbReference type="Pfam" id="PF03256">
    <property type="entry name" value="ANAPC10"/>
    <property type="match status" value="1"/>
</dbReference>
<evidence type="ECO:0000256" key="2">
    <source>
        <dbReference type="ARBA" id="ARBA00004489"/>
    </source>
</evidence>
<feature type="region of interest" description="Disordered" evidence="13">
    <location>
        <begin position="3829"/>
        <end position="3851"/>
    </location>
</feature>
<feature type="compositionally biased region" description="Basic and acidic residues" evidence="13">
    <location>
        <begin position="3937"/>
        <end position="3954"/>
    </location>
</feature>
<comment type="subcellular location">
    <subcellularLocation>
        <location evidence="2">Cell projection</location>
        <location evidence="2">Axon</location>
    </subcellularLocation>
</comment>
<dbReference type="Pfam" id="PF00415">
    <property type="entry name" value="RCC1"/>
    <property type="match status" value="1"/>
</dbReference>
<dbReference type="GO" id="GO:0005634">
    <property type="term" value="C:nucleus"/>
    <property type="evidence" value="ECO:0007669"/>
    <property type="project" value="TreeGrafter"/>
</dbReference>
<dbReference type="InterPro" id="IPR009091">
    <property type="entry name" value="RCC1/BLIP-II"/>
</dbReference>
<dbReference type="GO" id="GO:0008270">
    <property type="term" value="F:zinc ion binding"/>
    <property type="evidence" value="ECO:0007669"/>
    <property type="project" value="UniProtKB-KW"/>
</dbReference>
<dbReference type="PANTHER" id="PTHR45943">
    <property type="entry name" value="E3 UBIQUITIN-PROTEIN LIGASE MYCBP2"/>
    <property type="match status" value="1"/>
</dbReference>
<dbReference type="Gene3D" id="2.60.120.820">
    <property type="entry name" value="PHR domain"/>
    <property type="match status" value="4"/>
</dbReference>
<evidence type="ECO:0000256" key="12">
    <source>
        <dbReference type="ARBA" id="ARBA00023273"/>
    </source>
</evidence>
<dbReference type="InterPro" id="IPR038648">
    <property type="entry name" value="PHR_sf"/>
</dbReference>
<evidence type="ECO:0000256" key="13">
    <source>
        <dbReference type="SAM" id="MobiDB-lite"/>
    </source>
</evidence>
<feature type="region of interest" description="Disordered" evidence="13">
    <location>
        <begin position="3926"/>
        <end position="3954"/>
    </location>
</feature>
<dbReference type="SUPFAM" id="SSF50985">
    <property type="entry name" value="RCC1/BLIP-II"/>
    <property type="match status" value="1"/>
</dbReference>
<evidence type="ECO:0000256" key="4">
    <source>
        <dbReference type="ARBA" id="ARBA00005415"/>
    </source>
</evidence>
<dbReference type="SMART" id="SM01337">
    <property type="entry name" value="APC10"/>
    <property type="match status" value="1"/>
</dbReference>
<evidence type="ECO:0000256" key="9">
    <source>
        <dbReference type="ARBA" id="ARBA00022771"/>
    </source>
</evidence>
<evidence type="ECO:0000256" key="11">
    <source>
        <dbReference type="ARBA" id="ARBA00022833"/>
    </source>
</evidence>
<dbReference type="InParanoid" id="K1RDA4"/>
<dbReference type="GO" id="GO:0016567">
    <property type="term" value="P:protein ubiquitination"/>
    <property type="evidence" value="ECO:0007669"/>
    <property type="project" value="UniProtKB-UniPathway"/>
</dbReference>
<dbReference type="InterPro" id="IPR013083">
    <property type="entry name" value="Znf_RING/FYVE/PHD"/>
</dbReference>
<keyword evidence="7" id="KW-0479">Metal-binding</keyword>
<evidence type="ECO:0000256" key="8">
    <source>
        <dbReference type="ARBA" id="ARBA00022737"/>
    </source>
</evidence>
<feature type="compositionally biased region" description="Basic and acidic residues" evidence="13">
    <location>
        <begin position="4270"/>
        <end position="4281"/>
    </location>
</feature>
<dbReference type="UniPathway" id="UPA00143"/>
<keyword evidence="11" id="KW-0862">Zinc</keyword>
<dbReference type="Gene3D" id="3.30.40.10">
    <property type="entry name" value="Zinc/RING finger domain, C3HC4 (zinc finger)"/>
    <property type="match status" value="1"/>
</dbReference>
<organism evidence="14">
    <name type="scientific">Magallana gigas</name>
    <name type="common">Pacific oyster</name>
    <name type="synonym">Crassostrea gigas</name>
    <dbReference type="NCBI Taxonomy" id="29159"/>
    <lineage>
        <taxon>Eukaryota</taxon>
        <taxon>Metazoa</taxon>
        <taxon>Spiralia</taxon>
        <taxon>Lophotrochozoa</taxon>
        <taxon>Mollusca</taxon>
        <taxon>Bivalvia</taxon>
        <taxon>Autobranchia</taxon>
        <taxon>Pteriomorphia</taxon>
        <taxon>Ostreida</taxon>
        <taxon>Ostreoidea</taxon>
        <taxon>Ostreidae</taxon>
        <taxon>Magallana</taxon>
    </lineage>
</organism>
<dbReference type="CDD" id="cd19799">
    <property type="entry name" value="Bbox2_MYCBP2"/>
    <property type="match status" value="1"/>
</dbReference>
<feature type="compositionally biased region" description="Basic residues" evidence="13">
    <location>
        <begin position="294"/>
        <end position="316"/>
    </location>
</feature>
<feature type="compositionally biased region" description="Low complexity" evidence="13">
    <location>
        <begin position="3619"/>
        <end position="3637"/>
    </location>
</feature>